<reference evidence="1 2" key="1">
    <citation type="journal article" date="2014" name="Agronomy (Basel)">
        <title>A Draft Genome Sequence for Ensete ventricosum, the Drought-Tolerant Tree Against Hunger.</title>
        <authorList>
            <person name="Harrison J."/>
            <person name="Moore K.A."/>
            <person name="Paszkiewicz K."/>
            <person name="Jones T."/>
            <person name="Grant M."/>
            <person name="Ambacheew D."/>
            <person name="Muzemil S."/>
            <person name="Studholme D.J."/>
        </authorList>
    </citation>
    <scope>NUCLEOTIDE SEQUENCE [LARGE SCALE GENOMIC DNA]</scope>
</reference>
<dbReference type="SUPFAM" id="SSF48371">
    <property type="entry name" value="ARM repeat"/>
    <property type="match status" value="2"/>
</dbReference>
<dbReference type="Pfam" id="PF01603">
    <property type="entry name" value="B56"/>
    <property type="match status" value="1"/>
</dbReference>
<evidence type="ECO:0000313" key="2">
    <source>
        <dbReference type="Proteomes" id="UP000287651"/>
    </source>
</evidence>
<dbReference type="Proteomes" id="UP000287651">
    <property type="component" value="Unassembled WGS sequence"/>
</dbReference>
<dbReference type="Gene3D" id="1.25.10.10">
    <property type="entry name" value="Leucine-rich Repeat Variant"/>
    <property type="match status" value="2"/>
</dbReference>
<name>A0A426YLX4_ENSVE</name>
<dbReference type="InterPro" id="IPR011989">
    <property type="entry name" value="ARM-like"/>
</dbReference>
<dbReference type="GO" id="GO:0007165">
    <property type="term" value="P:signal transduction"/>
    <property type="evidence" value="ECO:0007669"/>
    <property type="project" value="InterPro"/>
</dbReference>
<dbReference type="PANTHER" id="PTHR10257:SF31">
    <property type="entry name" value="SERINE_THREONINE PROTEIN PHOSPHATASE 2A 57 KDA REGULATORY SUBUNIT B' KAPPA ISOFORM"/>
    <property type="match status" value="1"/>
</dbReference>
<dbReference type="InterPro" id="IPR002554">
    <property type="entry name" value="PP2A_B56"/>
</dbReference>
<evidence type="ECO:0000313" key="1">
    <source>
        <dbReference type="EMBL" id="RRT52718.1"/>
    </source>
</evidence>
<dbReference type="PANTHER" id="PTHR10257">
    <property type="entry name" value="SERINE/THREONINE PROTEIN PHOSPHATASE 2A PP2A REGULATORY SUBUNIT B"/>
    <property type="match status" value="1"/>
</dbReference>
<dbReference type="EMBL" id="AMZH03011522">
    <property type="protein sequence ID" value="RRT52718.1"/>
    <property type="molecule type" value="Genomic_DNA"/>
</dbReference>
<proteinExistence type="predicted"/>
<dbReference type="GO" id="GO:0019888">
    <property type="term" value="F:protein phosphatase regulator activity"/>
    <property type="evidence" value="ECO:0007669"/>
    <property type="project" value="InterPro"/>
</dbReference>
<accession>A0A426YLX4</accession>
<protein>
    <submittedName>
        <fullName evidence="1">Uncharacterized protein</fullName>
    </submittedName>
</protein>
<gene>
    <name evidence="1" type="ORF">B296_00003683</name>
</gene>
<dbReference type="AlphaFoldDB" id="A0A426YLX4"/>
<comment type="caution">
    <text evidence="1">The sequence shown here is derived from an EMBL/GenBank/DDBJ whole genome shotgun (WGS) entry which is preliminary data.</text>
</comment>
<dbReference type="GO" id="GO:0000159">
    <property type="term" value="C:protein phosphatase type 2A complex"/>
    <property type="evidence" value="ECO:0007669"/>
    <property type="project" value="InterPro"/>
</dbReference>
<sequence>MKRTASAIFPSSVVTSVEPLLLFKDVPNAEKQNLFISKLNYCCRIFDFSDPNKNSAEKDMKRQVLLDLIGYVDAGTSRFTEPVISASCKMIAINLFRAFPPNTRFSTGGGETEEEVPVAERALFLWNNDHVINLTSQNRQVIMPLVLPALERNLRSHWNQAVLNLTQNVKKMFSEMDEELVLACKKKFEDEEKKQKTMEEKRRMIWAHMDTNAAFHPVTGNTAVLVVPVIAPLIAAALT</sequence>
<dbReference type="InterPro" id="IPR016024">
    <property type="entry name" value="ARM-type_fold"/>
</dbReference>
<organism evidence="1 2">
    <name type="scientific">Ensete ventricosum</name>
    <name type="common">Abyssinian banana</name>
    <name type="synonym">Musa ensete</name>
    <dbReference type="NCBI Taxonomy" id="4639"/>
    <lineage>
        <taxon>Eukaryota</taxon>
        <taxon>Viridiplantae</taxon>
        <taxon>Streptophyta</taxon>
        <taxon>Embryophyta</taxon>
        <taxon>Tracheophyta</taxon>
        <taxon>Spermatophyta</taxon>
        <taxon>Magnoliopsida</taxon>
        <taxon>Liliopsida</taxon>
        <taxon>Zingiberales</taxon>
        <taxon>Musaceae</taxon>
        <taxon>Ensete</taxon>
    </lineage>
</organism>